<comment type="caution">
    <text evidence="2">The sequence shown here is derived from an EMBL/GenBank/DDBJ whole genome shotgun (WGS) entry which is preliminary data.</text>
</comment>
<dbReference type="Proteomes" id="UP000177885">
    <property type="component" value="Unassembled WGS sequence"/>
</dbReference>
<evidence type="ECO:0000313" key="2">
    <source>
        <dbReference type="EMBL" id="OGL66484.1"/>
    </source>
</evidence>
<evidence type="ECO:0000256" key="1">
    <source>
        <dbReference type="SAM" id="MobiDB-lite"/>
    </source>
</evidence>
<accession>A0A1F7TLR3</accession>
<proteinExistence type="predicted"/>
<dbReference type="STRING" id="1802385.A2856_02215"/>
<feature type="region of interest" description="Disordered" evidence="1">
    <location>
        <begin position="140"/>
        <end position="168"/>
    </location>
</feature>
<organism evidence="2 3">
    <name type="scientific">Candidatus Uhrbacteria bacterium RIFCSPHIGHO2_01_FULL_63_20</name>
    <dbReference type="NCBI Taxonomy" id="1802385"/>
    <lineage>
        <taxon>Bacteria</taxon>
        <taxon>Candidatus Uhriibacteriota</taxon>
    </lineage>
</organism>
<feature type="region of interest" description="Disordered" evidence="1">
    <location>
        <begin position="1"/>
        <end position="45"/>
    </location>
</feature>
<dbReference type="AlphaFoldDB" id="A0A1F7TLR3"/>
<gene>
    <name evidence="2" type="ORF">A2856_02215</name>
</gene>
<sequence length="214" mass="24761">MRFLDEPPQPLKPHLAHPLGRTANASGKERERSSHPQGNTDTWHLRQVVGDPRFLLPMSERDRKDLRLFRVHPLNQIHRHVPAPVRTKRNPSPTLGDEPRVGEPCSCLARRVPRLPFPPAQEHHGQTACIRFSHQHVQGFDTRKSFDRTPKTERRRPSHTNPVRDHDRLVDRCAESRIMAGLKRHFGVQRDHLGRTVAIKRSQHVARRVIRGNP</sequence>
<feature type="compositionally biased region" description="Basic and acidic residues" evidence="1">
    <location>
        <begin position="141"/>
        <end position="152"/>
    </location>
</feature>
<dbReference type="EMBL" id="MGDT01000007">
    <property type="protein sequence ID" value="OGL66484.1"/>
    <property type="molecule type" value="Genomic_DNA"/>
</dbReference>
<name>A0A1F7TLR3_9BACT</name>
<evidence type="ECO:0000313" key="3">
    <source>
        <dbReference type="Proteomes" id="UP000177885"/>
    </source>
</evidence>
<protein>
    <submittedName>
        <fullName evidence="2">Uncharacterized protein</fullName>
    </submittedName>
</protein>
<reference evidence="2 3" key="1">
    <citation type="journal article" date="2016" name="Nat. Commun.">
        <title>Thousands of microbial genomes shed light on interconnected biogeochemical processes in an aquifer system.</title>
        <authorList>
            <person name="Anantharaman K."/>
            <person name="Brown C.T."/>
            <person name="Hug L.A."/>
            <person name="Sharon I."/>
            <person name="Castelle C.J."/>
            <person name="Probst A.J."/>
            <person name="Thomas B.C."/>
            <person name="Singh A."/>
            <person name="Wilkins M.J."/>
            <person name="Karaoz U."/>
            <person name="Brodie E.L."/>
            <person name="Williams K.H."/>
            <person name="Hubbard S.S."/>
            <person name="Banfield J.F."/>
        </authorList>
    </citation>
    <scope>NUCLEOTIDE SEQUENCE [LARGE SCALE GENOMIC DNA]</scope>
</reference>